<comment type="caution">
    <text evidence="3">The sequence shown here is derived from an EMBL/GenBank/DDBJ whole genome shotgun (WGS) entry which is preliminary data.</text>
</comment>
<dbReference type="InterPro" id="IPR042100">
    <property type="entry name" value="Bug_dom1"/>
</dbReference>
<dbReference type="RefSeq" id="WP_211866362.1">
    <property type="nucleotide sequence ID" value="NZ_JAAEDI010000004.1"/>
</dbReference>
<comment type="similarity">
    <text evidence="1">Belongs to the UPF0065 (bug) family.</text>
</comment>
<protein>
    <submittedName>
        <fullName evidence="3">Tripartite tricarboxylate transporter substrate binding protein</fullName>
    </submittedName>
</protein>
<evidence type="ECO:0000256" key="2">
    <source>
        <dbReference type="SAM" id="SignalP"/>
    </source>
</evidence>
<dbReference type="PIRSF" id="PIRSF017082">
    <property type="entry name" value="YflP"/>
    <property type="match status" value="1"/>
</dbReference>
<accession>A0ABS5ECX1</accession>
<dbReference type="SUPFAM" id="SSF53850">
    <property type="entry name" value="Periplasmic binding protein-like II"/>
    <property type="match status" value="1"/>
</dbReference>
<organism evidence="3 4">
    <name type="scientific">Neoroseomonas terrae</name>
    <dbReference type="NCBI Taxonomy" id="424799"/>
    <lineage>
        <taxon>Bacteria</taxon>
        <taxon>Pseudomonadati</taxon>
        <taxon>Pseudomonadota</taxon>
        <taxon>Alphaproteobacteria</taxon>
        <taxon>Acetobacterales</taxon>
        <taxon>Acetobacteraceae</taxon>
        <taxon>Neoroseomonas</taxon>
    </lineage>
</organism>
<feature type="chain" id="PRO_5045875387" evidence="2">
    <location>
        <begin position="23"/>
        <end position="319"/>
    </location>
</feature>
<dbReference type="PANTHER" id="PTHR42928:SF5">
    <property type="entry name" value="BLR1237 PROTEIN"/>
    <property type="match status" value="1"/>
</dbReference>
<keyword evidence="2" id="KW-0732">Signal</keyword>
<dbReference type="CDD" id="cd07012">
    <property type="entry name" value="PBP2_Bug_TTT"/>
    <property type="match status" value="1"/>
</dbReference>
<sequence>MTIIRRRALLTGVLALPAIAQANEAFPSRPIRYVCPFPPGATNDNVSRTMSRALQARLGVPVVVENRAGAGGAVGARFVAESRPDGTTLLNASAGNLTIAPHLSAVGYDPLRSFAPVASAGESYSIVAVHPSLPVNNLAELIAYGRAHPGKLNYASAGIGSGGHLRGALLADEGGFEAVHVPYPGSAPAANSVVAGDCHMMLDPITAPHVVGGRLRAIASLGEDRWDAFPELPTALEQGVGRNWPSGGWFGLFAPAGTPPDIVERLNAAFNEGLADPEVAATLRRFGLRPEALTPEQLGARVAADHAVTGEALRRLSIV</sequence>
<dbReference type="PANTHER" id="PTHR42928">
    <property type="entry name" value="TRICARBOXYLATE-BINDING PROTEIN"/>
    <property type="match status" value="1"/>
</dbReference>
<name>A0ABS5ECX1_9PROT</name>
<feature type="signal peptide" evidence="2">
    <location>
        <begin position="1"/>
        <end position="22"/>
    </location>
</feature>
<dbReference type="InterPro" id="IPR005064">
    <property type="entry name" value="BUG"/>
</dbReference>
<dbReference type="EMBL" id="JAAEDI010000004">
    <property type="protein sequence ID" value="MBR0648874.1"/>
    <property type="molecule type" value="Genomic_DNA"/>
</dbReference>
<reference evidence="4" key="1">
    <citation type="journal article" date="2021" name="Syst. Appl. Microbiol.">
        <title>Roseomonas hellenica sp. nov., isolated from roots of wild-growing Alkanna tinctoria.</title>
        <authorList>
            <person name="Rat A."/>
            <person name="Naranjo H.D."/>
            <person name="Lebbe L."/>
            <person name="Cnockaert M."/>
            <person name="Krigas N."/>
            <person name="Grigoriadou K."/>
            <person name="Maloupa E."/>
            <person name="Willems A."/>
        </authorList>
    </citation>
    <scope>NUCLEOTIDE SEQUENCE [LARGE SCALE GENOMIC DNA]</scope>
    <source>
        <strain evidence="4">LMG 31159</strain>
    </source>
</reference>
<evidence type="ECO:0000313" key="4">
    <source>
        <dbReference type="Proteomes" id="UP000698752"/>
    </source>
</evidence>
<proteinExistence type="inferred from homology"/>
<evidence type="ECO:0000313" key="3">
    <source>
        <dbReference type="EMBL" id="MBR0648874.1"/>
    </source>
</evidence>
<gene>
    <name evidence="3" type="ORF">GXW78_04320</name>
</gene>
<dbReference type="Gene3D" id="3.40.190.10">
    <property type="entry name" value="Periplasmic binding protein-like II"/>
    <property type="match status" value="1"/>
</dbReference>
<evidence type="ECO:0000256" key="1">
    <source>
        <dbReference type="ARBA" id="ARBA00006987"/>
    </source>
</evidence>
<dbReference type="Gene3D" id="3.40.190.150">
    <property type="entry name" value="Bordetella uptake gene, domain 1"/>
    <property type="match status" value="1"/>
</dbReference>
<dbReference type="Proteomes" id="UP000698752">
    <property type="component" value="Unassembled WGS sequence"/>
</dbReference>
<dbReference type="Pfam" id="PF03401">
    <property type="entry name" value="TctC"/>
    <property type="match status" value="1"/>
</dbReference>
<keyword evidence="4" id="KW-1185">Reference proteome</keyword>